<dbReference type="PROSITE" id="PS50076">
    <property type="entry name" value="DNAJ_2"/>
    <property type="match status" value="1"/>
</dbReference>
<dbReference type="SMART" id="SM00271">
    <property type="entry name" value="DnaJ"/>
    <property type="match status" value="1"/>
</dbReference>
<evidence type="ECO:0000259" key="2">
    <source>
        <dbReference type="PROSITE" id="PS50076"/>
    </source>
</evidence>
<reference evidence="3 4" key="1">
    <citation type="submission" date="2021-01" db="EMBL/GenBank/DDBJ databases">
        <title>WGS of actinomycetes isolated from Thailand.</title>
        <authorList>
            <person name="Thawai C."/>
        </authorList>
    </citation>
    <scope>NUCLEOTIDE SEQUENCE [LARGE SCALE GENOMIC DNA]</scope>
    <source>
        <strain evidence="3 4">CH9-7</strain>
    </source>
</reference>
<dbReference type="InterPro" id="IPR001623">
    <property type="entry name" value="DnaJ_domain"/>
</dbReference>
<dbReference type="Gene3D" id="1.10.287.110">
    <property type="entry name" value="DnaJ domain"/>
    <property type="match status" value="1"/>
</dbReference>
<dbReference type="SUPFAM" id="SSF46565">
    <property type="entry name" value="Chaperone J-domain"/>
    <property type="match status" value="1"/>
</dbReference>
<evidence type="ECO:0000313" key="3">
    <source>
        <dbReference type="EMBL" id="MBL1094018.1"/>
    </source>
</evidence>
<organism evidence="3 4">
    <name type="scientific">Streptomyces siderophoricus</name>
    <dbReference type="NCBI Taxonomy" id="2802281"/>
    <lineage>
        <taxon>Bacteria</taxon>
        <taxon>Bacillati</taxon>
        <taxon>Actinomycetota</taxon>
        <taxon>Actinomycetes</taxon>
        <taxon>Kitasatosporales</taxon>
        <taxon>Streptomycetaceae</taxon>
        <taxon>Streptomyces</taxon>
    </lineage>
</organism>
<dbReference type="Pfam" id="PF00226">
    <property type="entry name" value="DnaJ"/>
    <property type="match status" value="1"/>
</dbReference>
<protein>
    <submittedName>
        <fullName evidence="3">J domain-containing protein</fullName>
    </submittedName>
</protein>
<keyword evidence="4" id="KW-1185">Reference proteome</keyword>
<dbReference type="PANTHER" id="PTHR24074">
    <property type="entry name" value="CO-CHAPERONE PROTEIN DJLA"/>
    <property type="match status" value="1"/>
</dbReference>
<evidence type="ECO:0000313" key="4">
    <source>
        <dbReference type="Proteomes" id="UP000629371"/>
    </source>
</evidence>
<feature type="region of interest" description="Disordered" evidence="1">
    <location>
        <begin position="66"/>
        <end position="96"/>
    </location>
</feature>
<dbReference type="EMBL" id="JAERRI010000024">
    <property type="protein sequence ID" value="MBL1094018.1"/>
    <property type="molecule type" value="Genomic_DNA"/>
</dbReference>
<proteinExistence type="predicted"/>
<gene>
    <name evidence="3" type="ORF">JK360_32695</name>
</gene>
<accession>A0ABS1N1Z2</accession>
<evidence type="ECO:0000256" key="1">
    <source>
        <dbReference type="SAM" id="MobiDB-lite"/>
    </source>
</evidence>
<feature type="domain" description="J" evidence="2">
    <location>
        <begin position="10"/>
        <end position="75"/>
    </location>
</feature>
<sequence length="152" mass="16813">MTQRAGAPRDLYAVLGVSSSASPRQITSAYRRLVRTLHPDTRAGQLGSECDLAEVLAAYDTLRNPQRRAAYDAERTRPQPPPQPGRPAPVSVHITPAGPAPIPVHVTPVPRPSNRPIYAVPCEPVRRECETSEAMDLAAWIHRWLSVEVRWL</sequence>
<name>A0ABS1N1Z2_9ACTN</name>
<dbReference type="InterPro" id="IPR050817">
    <property type="entry name" value="DjlA_DnaK_co-chaperone"/>
</dbReference>
<dbReference type="CDD" id="cd06257">
    <property type="entry name" value="DnaJ"/>
    <property type="match status" value="1"/>
</dbReference>
<dbReference type="PRINTS" id="PR00625">
    <property type="entry name" value="JDOMAIN"/>
</dbReference>
<comment type="caution">
    <text evidence="3">The sequence shown here is derived from an EMBL/GenBank/DDBJ whole genome shotgun (WGS) entry which is preliminary data.</text>
</comment>
<dbReference type="InterPro" id="IPR036869">
    <property type="entry name" value="J_dom_sf"/>
</dbReference>
<dbReference type="Proteomes" id="UP000629371">
    <property type="component" value="Unassembled WGS sequence"/>
</dbReference>
<feature type="compositionally biased region" description="Pro residues" evidence="1">
    <location>
        <begin position="78"/>
        <end position="87"/>
    </location>
</feature>